<dbReference type="PANTHER" id="PTHR14324:SF3">
    <property type="entry name" value="CONDENSIN-2 COMPLEX SUBUNIT H2"/>
    <property type="match status" value="1"/>
</dbReference>
<dbReference type="Pfam" id="PF16869">
    <property type="entry name" value="CNDH2_M"/>
    <property type="match status" value="1"/>
</dbReference>
<organism evidence="11 12">
    <name type="scientific">Striga asiatica</name>
    <name type="common">Asiatic witchweed</name>
    <name type="synonym">Buchnera asiatica</name>
    <dbReference type="NCBI Taxonomy" id="4170"/>
    <lineage>
        <taxon>Eukaryota</taxon>
        <taxon>Viridiplantae</taxon>
        <taxon>Streptophyta</taxon>
        <taxon>Embryophyta</taxon>
        <taxon>Tracheophyta</taxon>
        <taxon>Spermatophyta</taxon>
        <taxon>Magnoliopsida</taxon>
        <taxon>eudicotyledons</taxon>
        <taxon>Gunneridae</taxon>
        <taxon>Pentapetalae</taxon>
        <taxon>asterids</taxon>
        <taxon>lamiids</taxon>
        <taxon>Lamiales</taxon>
        <taxon>Orobanchaceae</taxon>
        <taxon>Buchnereae</taxon>
        <taxon>Striga</taxon>
    </lineage>
</organism>
<dbReference type="GO" id="GO:0005634">
    <property type="term" value="C:nucleus"/>
    <property type="evidence" value="ECO:0007669"/>
    <property type="project" value="UniProtKB-SubCell"/>
</dbReference>
<protein>
    <recommendedName>
        <fullName evidence="3">Condensin-2 complex subunit H2</fullName>
    </recommendedName>
    <alternativeName>
        <fullName evidence="6">Non-SMC condensin II complex subunit H2</fullName>
    </alternativeName>
</protein>
<evidence type="ECO:0000259" key="10">
    <source>
        <dbReference type="Pfam" id="PF16869"/>
    </source>
</evidence>
<feature type="region of interest" description="Disordered" evidence="7">
    <location>
        <begin position="98"/>
        <end position="117"/>
    </location>
</feature>
<dbReference type="OrthoDB" id="10038475at2759"/>
<dbReference type="GO" id="GO:0051306">
    <property type="term" value="P:mitotic sister chromatid separation"/>
    <property type="evidence" value="ECO:0007669"/>
    <property type="project" value="TreeGrafter"/>
</dbReference>
<name>A0A5A7QM23_STRAF</name>
<evidence type="ECO:0000256" key="6">
    <source>
        <dbReference type="ARBA" id="ARBA00030479"/>
    </source>
</evidence>
<gene>
    <name evidence="11" type="ORF">STAS_23271</name>
</gene>
<dbReference type="EMBL" id="BKCP01007493">
    <property type="protein sequence ID" value="GER46244.1"/>
    <property type="molecule type" value="Genomic_DNA"/>
</dbReference>
<dbReference type="GO" id="GO:0003682">
    <property type="term" value="F:chromatin binding"/>
    <property type="evidence" value="ECO:0007669"/>
    <property type="project" value="TreeGrafter"/>
</dbReference>
<dbReference type="InterPro" id="IPR009378">
    <property type="entry name" value="H2_N"/>
</dbReference>
<sequence>MNSESDKPESSSGNFLKTVQPLRDLESNWTVDLAKNLEEYLLKICSGQISGYEDAIFSVNFAEAALVLQGSVQVYSRKVEYLYSLVLHALDFISQKSPENEATSDSGQNGATGSHTSKHVEDDQFWVSDDIPVDPKNLLDSAACREPPSHFVRPPANLVVLEGECLDAGDAGELESYLLGASDLYGDFILLDTCDAIAVDDFLSSKGGSEPTNIHWGSSVISKGRKSFLSPSRQSGGAGQKSSVKKPQDANLAQSPCVNHGFEPNAGNIRSSPATDFTGINDDFGMGDRYSEDGDMHVDDDDDDHDPWKPLNPHESGNLKIKPYKKVRANTRLQVGSKKHISLTSEFPLAKLCGLVSTELTEIWETKFGAAERLGKVGTLYEKLRQTLVEERKTNDAFDKGKSNDEDNGYDSGDPDTGPPDFDMPDNTFNNDNVPPSEEQQEVPDVNANLEDLCRSHLDSLLATLAENEKQTEMAARVSTWKQRIEQDLEEQDARPPFDIHKYGDKVIDKLSKKGGDDANKALSFGDVVKGQQKHDVARTFSALLQLLRQLHTTYPYCFVQVNNGDVDLVLNGQKTASTCHSDANPFYVRLLKNERKKGILLQSSKKRAKSPVMKVHSNAKSRKGKENLPAVTSSPQGSNSSFKLSVSLGKQSRSRCTPEGKKRRKSRLVAPLCLEGSFLLRQIKAATSNFDLANKIGEGGFGPVCKGKLLDGGNNCCEAAFFKIEARKLRSL</sequence>
<dbReference type="PANTHER" id="PTHR14324">
    <property type="entry name" value="CONDENSIN-2 COMPLEX SUBUNIT H2"/>
    <property type="match status" value="1"/>
</dbReference>
<dbReference type="InterPro" id="IPR031737">
    <property type="entry name" value="CNDH2_C"/>
</dbReference>
<dbReference type="Pfam" id="PF06278">
    <property type="entry name" value="CNDH2_N"/>
    <property type="match status" value="1"/>
</dbReference>
<evidence type="ECO:0000259" key="8">
    <source>
        <dbReference type="Pfam" id="PF06278"/>
    </source>
</evidence>
<feature type="region of interest" description="Disordered" evidence="7">
    <location>
        <begin position="226"/>
        <end position="274"/>
    </location>
</feature>
<dbReference type="InterPro" id="IPR031719">
    <property type="entry name" value="H2_M"/>
</dbReference>
<evidence type="ECO:0000256" key="7">
    <source>
        <dbReference type="SAM" id="MobiDB-lite"/>
    </source>
</evidence>
<feature type="domain" description="Condensin II complex subunit H2 N-terminal" evidence="8">
    <location>
        <begin position="15"/>
        <end position="132"/>
    </location>
</feature>
<accession>A0A5A7QM23</accession>
<dbReference type="GO" id="GO:0010032">
    <property type="term" value="P:meiotic chromosome condensation"/>
    <property type="evidence" value="ECO:0007669"/>
    <property type="project" value="TreeGrafter"/>
</dbReference>
<reference evidence="12" key="1">
    <citation type="journal article" date="2019" name="Curr. Biol.">
        <title>Genome Sequence of Striga asiatica Provides Insight into the Evolution of Plant Parasitism.</title>
        <authorList>
            <person name="Yoshida S."/>
            <person name="Kim S."/>
            <person name="Wafula E.K."/>
            <person name="Tanskanen J."/>
            <person name="Kim Y.M."/>
            <person name="Honaas L."/>
            <person name="Yang Z."/>
            <person name="Spallek T."/>
            <person name="Conn C.E."/>
            <person name="Ichihashi Y."/>
            <person name="Cheong K."/>
            <person name="Cui S."/>
            <person name="Der J.P."/>
            <person name="Gundlach H."/>
            <person name="Jiao Y."/>
            <person name="Hori C."/>
            <person name="Ishida J.K."/>
            <person name="Kasahara H."/>
            <person name="Kiba T."/>
            <person name="Kim M.S."/>
            <person name="Koo N."/>
            <person name="Laohavisit A."/>
            <person name="Lee Y.H."/>
            <person name="Lumba S."/>
            <person name="McCourt P."/>
            <person name="Mortimer J.C."/>
            <person name="Mutuku J.M."/>
            <person name="Nomura T."/>
            <person name="Sasaki-Sekimoto Y."/>
            <person name="Seto Y."/>
            <person name="Wang Y."/>
            <person name="Wakatake T."/>
            <person name="Sakakibara H."/>
            <person name="Demura T."/>
            <person name="Yamaguchi S."/>
            <person name="Yoneyama K."/>
            <person name="Manabe R.I."/>
            <person name="Nelson D.C."/>
            <person name="Schulman A.H."/>
            <person name="Timko M.P."/>
            <person name="dePamphilis C.W."/>
            <person name="Choi D."/>
            <person name="Shirasu K."/>
        </authorList>
    </citation>
    <scope>NUCLEOTIDE SEQUENCE [LARGE SCALE GENOMIC DNA]</scope>
    <source>
        <strain evidence="12">cv. UVA1</strain>
    </source>
</reference>
<dbReference type="InterPro" id="IPR011009">
    <property type="entry name" value="Kinase-like_dom_sf"/>
</dbReference>
<feature type="compositionally biased region" description="Basic and acidic residues" evidence="7">
    <location>
        <begin position="395"/>
        <end position="405"/>
    </location>
</feature>
<dbReference type="GO" id="GO:0000796">
    <property type="term" value="C:condensin complex"/>
    <property type="evidence" value="ECO:0007669"/>
    <property type="project" value="TreeGrafter"/>
</dbReference>
<feature type="region of interest" description="Disordered" evidence="7">
    <location>
        <begin position="395"/>
        <end position="443"/>
    </location>
</feature>
<comment type="subcellular location">
    <subcellularLocation>
        <location evidence="1">Nucleus</location>
    </subcellularLocation>
</comment>
<evidence type="ECO:0000313" key="11">
    <source>
        <dbReference type="EMBL" id="GER46244.1"/>
    </source>
</evidence>
<evidence type="ECO:0000256" key="3">
    <source>
        <dbReference type="ARBA" id="ARBA00016903"/>
    </source>
</evidence>
<dbReference type="Gene3D" id="3.30.200.20">
    <property type="entry name" value="Phosphorylase Kinase, domain 1"/>
    <property type="match status" value="1"/>
</dbReference>
<evidence type="ECO:0000256" key="1">
    <source>
        <dbReference type="ARBA" id="ARBA00004123"/>
    </source>
</evidence>
<dbReference type="AlphaFoldDB" id="A0A5A7QM23"/>
<keyword evidence="12" id="KW-1185">Reference proteome</keyword>
<feature type="domain" description="Condensin II complex subunit H2 middle" evidence="10">
    <location>
        <begin position="153"/>
        <end position="304"/>
    </location>
</feature>
<evidence type="ECO:0000256" key="2">
    <source>
        <dbReference type="ARBA" id="ARBA00007844"/>
    </source>
</evidence>
<dbReference type="Pfam" id="PF16858">
    <property type="entry name" value="CNDH2_C"/>
    <property type="match status" value="1"/>
</dbReference>
<feature type="region of interest" description="Disordered" evidence="7">
    <location>
        <begin position="602"/>
        <end position="664"/>
    </location>
</feature>
<evidence type="ECO:0000313" key="12">
    <source>
        <dbReference type="Proteomes" id="UP000325081"/>
    </source>
</evidence>
<feature type="compositionally biased region" description="Polar residues" evidence="7">
    <location>
        <begin position="98"/>
        <end position="115"/>
    </location>
</feature>
<dbReference type="SUPFAM" id="SSF56112">
    <property type="entry name" value="Protein kinase-like (PK-like)"/>
    <property type="match status" value="1"/>
</dbReference>
<evidence type="ECO:0000256" key="4">
    <source>
        <dbReference type="ARBA" id="ARBA00023067"/>
    </source>
</evidence>
<evidence type="ECO:0000256" key="5">
    <source>
        <dbReference type="ARBA" id="ARBA00023242"/>
    </source>
</evidence>
<keyword evidence="4" id="KW-0226">DNA condensation</keyword>
<keyword evidence="5" id="KW-0539">Nucleus</keyword>
<dbReference type="Proteomes" id="UP000325081">
    <property type="component" value="Unassembled WGS sequence"/>
</dbReference>
<evidence type="ECO:0000259" key="9">
    <source>
        <dbReference type="Pfam" id="PF16858"/>
    </source>
</evidence>
<comment type="similarity">
    <text evidence="2">Belongs to the CND2 H2 (condensin-2 subunit 2) family.</text>
</comment>
<feature type="domain" description="Condensin-2 complex subunit H2 C-terminal" evidence="9">
    <location>
        <begin position="450"/>
        <end position="598"/>
    </location>
</feature>
<feature type="compositionally biased region" description="Polar residues" evidence="7">
    <location>
        <begin position="631"/>
        <end position="656"/>
    </location>
</feature>
<dbReference type="InterPro" id="IPR031739">
    <property type="entry name" value="Ncaph2"/>
</dbReference>
<proteinExistence type="inferred from homology"/>
<comment type="caution">
    <text evidence="11">The sequence shown here is derived from an EMBL/GenBank/DDBJ whole genome shotgun (WGS) entry which is preliminary data.</text>
</comment>